<name>A0A7Y1Q1P1_9PSED</name>
<evidence type="ECO:0000256" key="1">
    <source>
        <dbReference type="SAM" id="MobiDB-lite"/>
    </source>
</evidence>
<feature type="region of interest" description="Disordered" evidence="1">
    <location>
        <begin position="31"/>
        <end position="60"/>
    </location>
</feature>
<dbReference type="Proteomes" id="UP000535954">
    <property type="component" value="Unassembled WGS sequence"/>
</dbReference>
<dbReference type="Proteomes" id="UP000583279">
    <property type="component" value="Unassembled WGS sequence"/>
</dbReference>
<evidence type="ECO:0000313" key="3">
    <source>
        <dbReference type="EMBL" id="NNA75196.1"/>
    </source>
</evidence>
<protein>
    <submittedName>
        <fullName evidence="2">Uncharacterized protein</fullName>
    </submittedName>
</protein>
<proteinExistence type="predicted"/>
<sequence>MTSFVVGFFPPAGVWGRVGVGLTGAGGTLGDGVGDTGGVCRDPPPNIRPKIPRLTRTFGV</sequence>
<dbReference type="EMBL" id="JAAQYK010000009">
    <property type="protein sequence ID" value="NNA47230.1"/>
    <property type="molecule type" value="Genomic_DNA"/>
</dbReference>
<evidence type="ECO:0000313" key="5">
    <source>
        <dbReference type="Proteomes" id="UP000583279"/>
    </source>
</evidence>
<dbReference type="EMBL" id="JAAQYH010000011">
    <property type="protein sequence ID" value="NNA75196.1"/>
    <property type="molecule type" value="Genomic_DNA"/>
</dbReference>
<accession>A0A7Y1Q1P1</accession>
<reference evidence="4 5" key="1">
    <citation type="journal article" date="2020" name="Front. Microbiol.">
        <title>Genetic Organization of the aprX-lipA2 Operon Affects the Proteolytic Potential of Pseudomonas Species in Milk.</title>
        <authorList>
            <person name="Maier C."/>
            <person name="Huptas C."/>
            <person name="von Neubeck M."/>
            <person name="Scherer S."/>
            <person name="Wenning M."/>
            <person name="Lucking G."/>
        </authorList>
    </citation>
    <scope>NUCLEOTIDE SEQUENCE [LARGE SCALE GENOMIC DNA]</scope>
    <source>
        <strain evidence="2 5">WS 4997</strain>
        <strain evidence="3 4">WS 5405</strain>
    </source>
</reference>
<dbReference type="RefSeq" id="WP_122993380.1">
    <property type="nucleotide sequence ID" value="NZ_BSCR01000065.1"/>
</dbReference>
<gene>
    <name evidence="3" type="ORF">HBO13_21380</name>
    <name evidence="2" type="ORF">HBO18_24235</name>
</gene>
<comment type="caution">
    <text evidence="2">The sequence shown here is derived from an EMBL/GenBank/DDBJ whole genome shotgun (WGS) entry which is preliminary data.</text>
</comment>
<dbReference type="AlphaFoldDB" id="A0A7Y1Q1P1"/>
<organism evidence="2 5">
    <name type="scientific">Pseudomonas lactis</name>
    <dbReference type="NCBI Taxonomy" id="1615674"/>
    <lineage>
        <taxon>Bacteria</taxon>
        <taxon>Pseudomonadati</taxon>
        <taxon>Pseudomonadota</taxon>
        <taxon>Gammaproteobacteria</taxon>
        <taxon>Pseudomonadales</taxon>
        <taxon>Pseudomonadaceae</taxon>
        <taxon>Pseudomonas</taxon>
    </lineage>
</organism>
<evidence type="ECO:0000313" key="4">
    <source>
        <dbReference type="Proteomes" id="UP000535954"/>
    </source>
</evidence>
<evidence type="ECO:0000313" key="2">
    <source>
        <dbReference type="EMBL" id="NNA47230.1"/>
    </source>
</evidence>